<protein>
    <recommendedName>
        <fullName evidence="5">Exodeoxyribonuclease 7 large subunit</fullName>
        <ecNumber evidence="5">3.1.11.6</ecNumber>
    </recommendedName>
    <alternativeName>
        <fullName evidence="5">Exodeoxyribonuclease VII large subunit</fullName>
        <shortName evidence="5">Exonuclease VII large subunit</shortName>
    </alternativeName>
</protein>
<dbReference type="Pfam" id="PF02601">
    <property type="entry name" value="Exonuc_VII_L"/>
    <property type="match status" value="1"/>
</dbReference>
<dbReference type="GO" id="GO:0008855">
    <property type="term" value="F:exodeoxyribonuclease VII activity"/>
    <property type="evidence" value="ECO:0007669"/>
    <property type="project" value="UniProtKB-UniRule"/>
</dbReference>
<dbReference type="InterPro" id="IPR003753">
    <property type="entry name" value="Exonuc_VII_L"/>
</dbReference>
<keyword evidence="3 5" id="KW-0378">Hydrolase</keyword>
<dbReference type="NCBIfam" id="TIGR00237">
    <property type="entry name" value="xseA"/>
    <property type="match status" value="1"/>
</dbReference>
<evidence type="ECO:0000256" key="3">
    <source>
        <dbReference type="ARBA" id="ARBA00022801"/>
    </source>
</evidence>
<dbReference type="RefSeq" id="WP_061788170.1">
    <property type="nucleotide sequence ID" value="NZ_LR134406.1"/>
</dbReference>
<reference evidence="9 10" key="1">
    <citation type="submission" date="2018-12" db="EMBL/GenBank/DDBJ databases">
        <authorList>
            <consortium name="Pathogen Informatics"/>
        </authorList>
    </citation>
    <scope>NUCLEOTIDE SEQUENCE [LARGE SCALE GENOMIC DNA]</scope>
    <source>
        <strain evidence="9 10">NCTC12967</strain>
    </source>
</reference>
<sequence length="405" mass="43991">MALTSSPEHPQPLARVVGAVADWVGRLGEIWVEAQVIEIKRRAAPTQFLTLRDRFADVSCSVTTTAFVLDSAGPLPEGSQVRVRLKPRVWEPTSSLSFECLELRVAGVGRLLAELDARRRKLQAEGLFDPHRKRPLPLLPRRIGLITGKDSDAERDVLRNVTRRWPARFTVAHSLVQGPNAAASVMQALQDLDEDPEVDVIVIARGGGALEDLLPFSDEGLVRAVSACRTPVVSAIGHESDTPLLDFVADLRASTPTDAASRIVPEFTAEQDLVALARTRLRQAIEARIGQAGQELAELRRRPVLASPAAALEGHRDRLALLRHRLRTAIDQQLTSRRTELVSHLSAVRALSPAATLQRGYALLVDGDRTVSSIADAPVGGTLTAHLADGELTLTTQASHPKESR</sequence>
<gene>
    <name evidence="5 9" type="primary">xseA</name>
    <name evidence="9" type="ORF">NCTC12967_02580</name>
</gene>
<dbReference type="Proteomes" id="UP000273044">
    <property type="component" value="Chromosome"/>
</dbReference>
<feature type="domain" description="Exonuclease VII large subunit C-terminal" evidence="7">
    <location>
        <begin position="127"/>
        <end position="341"/>
    </location>
</feature>
<dbReference type="GeneID" id="64408007"/>
<evidence type="ECO:0000259" key="8">
    <source>
        <dbReference type="Pfam" id="PF13742"/>
    </source>
</evidence>
<dbReference type="PANTHER" id="PTHR30008:SF0">
    <property type="entry name" value="EXODEOXYRIBONUCLEASE 7 LARGE SUBUNIT"/>
    <property type="match status" value="1"/>
</dbReference>
<dbReference type="HAMAP" id="MF_00378">
    <property type="entry name" value="Exonuc_7_L"/>
    <property type="match status" value="1"/>
</dbReference>
<comment type="function">
    <text evidence="5">Bidirectionally degrades single-stranded DNA into large acid-insoluble oligonucleotides, which are then degraded further into small acid-soluble oligonucleotides.</text>
</comment>
<dbReference type="AlphaFoldDB" id="A0A448N1P1"/>
<dbReference type="PANTHER" id="PTHR30008">
    <property type="entry name" value="EXODEOXYRIBONUCLEASE 7 LARGE SUBUNIT"/>
    <property type="match status" value="1"/>
</dbReference>
<accession>A0A448N1P1</accession>
<dbReference type="CDD" id="cd04489">
    <property type="entry name" value="ExoVII_LU_OBF"/>
    <property type="match status" value="1"/>
</dbReference>
<dbReference type="GO" id="GO:0009318">
    <property type="term" value="C:exodeoxyribonuclease VII complex"/>
    <property type="evidence" value="ECO:0007669"/>
    <property type="project" value="UniProtKB-UniRule"/>
</dbReference>
<comment type="catalytic activity">
    <reaction evidence="5 6">
        <text>Exonucleolytic cleavage in either 5'- to 3'- or 3'- to 5'-direction to yield nucleoside 5'-phosphates.</text>
        <dbReference type="EC" id="3.1.11.6"/>
    </reaction>
</comment>
<comment type="subunit">
    <text evidence="5">Heterooligomer composed of large and small subunits.</text>
</comment>
<comment type="subcellular location">
    <subcellularLocation>
        <location evidence="5 6">Cytoplasm</location>
    </subcellularLocation>
</comment>
<comment type="similarity">
    <text evidence="5 6">Belongs to the XseA family.</text>
</comment>
<keyword evidence="1 5" id="KW-0963">Cytoplasm</keyword>
<evidence type="ECO:0000256" key="5">
    <source>
        <dbReference type="HAMAP-Rule" id="MF_00378"/>
    </source>
</evidence>
<evidence type="ECO:0000256" key="4">
    <source>
        <dbReference type="ARBA" id="ARBA00022839"/>
    </source>
</evidence>
<dbReference type="EC" id="3.1.11.6" evidence="5"/>
<evidence type="ECO:0000313" key="10">
    <source>
        <dbReference type="Proteomes" id="UP000273044"/>
    </source>
</evidence>
<dbReference type="EMBL" id="LR134406">
    <property type="protein sequence ID" value="VEH71262.1"/>
    <property type="molecule type" value="Genomic_DNA"/>
</dbReference>
<evidence type="ECO:0000313" key="9">
    <source>
        <dbReference type="EMBL" id="VEH71262.1"/>
    </source>
</evidence>
<dbReference type="GO" id="GO:0005737">
    <property type="term" value="C:cytoplasm"/>
    <property type="evidence" value="ECO:0007669"/>
    <property type="project" value="UniProtKB-SubCell"/>
</dbReference>
<organism evidence="9 10">
    <name type="scientific">Arachnia propionica</name>
    <dbReference type="NCBI Taxonomy" id="1750"/>
    <lineage>
        <taxon>Bacteria</taxon>
        <taxon>Bacillati</taxon>
        <taxon>Actinomycetota</taxon>
        <taxon>Actinomycetes</taxon>
        <taxon>Propionibacteriales</taxon>
        <taxon>Propionibacteriaceae</taxon>
        <taxon>Arachnia</taxon>
    </lineage>
</organism>
<feature type="domain" description="OB-fold nucleic acid binding" evidence="8">
    <location>
        <begin position="25"/>
        <end position="103"/>
    </location>
</feature>
<evidence type="ECO:0000259" key="7">
    <source>
        <dbReference type="Pfam" id="PF02601"/>
    </source>
</evidence>
<evidence type="ECO:0000256" key="1">
    <source>
        <dbReference type="ARBA" id="ARBA00022490"/>
    </source>
</evidence>
<dbReference type="InterPro" id="IPR020579">
    <property type="entry name" value="Exonuc_VII_lsu_C"/>
</dbReference>
<evidence type="ECO:0000256" key="6">
    <source>
        <dbReference type="RuleBase" id="RU004355"/>
    </source>
</evidence>
<dbReference type="InterPro" id="IPR025824">
    <property type="entry name" value="OB-fold_nuc-bd_dom"/>
</dbReference>
<keyword evidence="4 5" id="KW-0269">Exonuclease</keyword>
<dbReference type="GO" id="GO:0003676">
    <property type="term" value="F:nucleic acid binding"/>
    <property type="evidence" value="ECO:0007669"/>
    <property type="project" value="InterPro"/>
</dbReference>
<dbReference type="Pfam" id="PF13742">
    <property type="entry name" value="tRNA_anti_2"/>
    <property type="match status" value="1"/>
</dbReference>
<evidence type="ECO:0000256" key="2">
    <source>
        <dbReference type="ARBA" id="ARBA00022722"/>
    </source>
</evidence>
<dbReference type="GO" id="GO:0006308">
    <property type="term" value="P:DNA catabolic process"/>
    <property type="evidence" value="ECO:0007669"/>
    <property type="project" value="UniProtKB-UniRule"/>
</dbReference>
<keyword evidence="10" id="KW-1185">Reference proteome</keyword>
<proteinExistence type="inferred from homology"/>
<name>A0A448N1P1_9ACTN</name>
<keyword evidence="2 5" id="KW-0540">Nuclease</keyword>